<dbReference type="AlphaFoldDB" id="A0A8J4WL62"/>
<gene>
    <name evidence="1" type="ORF">PHET_11481</name>
</gene>
<reference evidence="1" key="1">
    <citation type="submission" date="2019-05" db="EMBL/GenBank/DDBJ databases">
        <title>Annotation for the trematode Paragonimus heterotremus.</title>
        <authorList>
            <person name="Choi Y.-J."/>
        </authorList>
    </citation>
    <scope>NUCLEOTIDE SEQUENCE</scope>
    <source>
        <strain evidence="1">LC</strain>
    </source>
</reference>
<organism evidence="1 2">
    <name type="scientific">Paragonimus heterotremus</name>
    <dbReference type="NCBI Taxonomy" id="100268"/>
    <lineage>
        <taxon>Eukaryota</taxon>
        <taxon>Metazoa</taxon>
        <taxon>Spiralia</taxon>
        <taxon>Lophotrochozoa</taxon>
        <taxon>Platyhelminthes</taxon>
        <taxon>Trematoda</taxon>
        <taxon>Digenea</taxon>
        <taxon>Plagiorchiida</taxon>
        <taxon>Troglotremata</taxon>
        <taxon>Troglotrematidae</taxon>
        <taxon>Paragonimus</taxon>
    </lineage>
</organism>
<dbReference type="OrthoDB" id="435282at2759"/>
<comment type="caution">
    <text evidence="1">The sequence shown here is derived from an EMBL/GenBank/DDBJ whole genome shotgun (WGS) entry which is preliminary data.</text>
</comment>
<dbReference type="Proteomes" id="UP000748531">
    <property type="component" value="Unassembled WGS sequence"/>
</dbReference>
<protein>
    <submittedName>
        <fullName evidence="1">Uncharacterized protein</fullName>
    </submittedName>
</protein>
<accession>A0A8J4WL62</accession>
<keyword evidence="2" id="KW-1185">Reference proteome</keyword>
<proteinExistence type="predicted"/>
<sequence length="231" mass="25389">LRVSVDLSILNDRHPTLRVELSIGRLTKPALWRSVCCGGLFNLADLHLSIGLAARFYTLSAQMGDGAHSDDGSLLYTEAAFLVCIALGGSCRVKTALYENDFTTDLRKLYALVCKSLDSYKLLSETVVHANFLHAQATEHLTNNTLSADSSGCSVCTLAVLAHDLLLGSGRSKHHLLTRQLYQATADPRAVQKLRRSFREIMKLRKGSIGEEVPQPCKFLLSCLLLVIFDN</sequence>
<feature type="non-terminal residue" evidence="1">
    <location>
        <position position="231"/>
    </location>
</feature>
<evidence type="ECO:0000313" key="2">
    <source>
        <dbReference type="Proteomes" id="UP000748531"/>
    </source>
</evidence>
<evidence type="ECO:0000313" key="1">
    <source>
        <dbReference type="EMBL" id="KAF5394450.1"/>
    </source>
</evidence>
<dbReference type="EMBL" id="LUCH01018507">
    <property type="protein sequence ID" value="KAF5394450.1"/>
    <property type="molecule type" value="Genomic_DNA"/>
</dbReference>
<name>A0A8J4WL62_9TREM</name>